<gene>
    <name evidence="1" type="ORF">DARMORV10_A04P22340.1</name>
</gene>
<proteinExistence type="predicted"/>
<organism evidence="1">
    <name type="scientific">Brassica napus</name>
    <name type="common">Rape</name>
    <dbReference type="NCBI Taxonomy" id="3708"/>
    <lineage>
        <taxon>Eukaryota</taxon>
        <taxon>Viridiplantae</taxon>
        <taxon>Streptophyta</taxon>
        <taxon>Embryophyta</taxon>
        <taxon>Tracheophyta</taxon>
        <taxon>Spermatophyta</taxon>
        <taxon>Magnoliopsida</taxon>
        <taxon>eudicotyledons</taxon>
        <taxon>Gunneridae</taxon>
        <taxon>Pentapetalae</taxon>
        <taxon>rosids</taxon>
        <taxon>malvids</taxon>
        <taxon>Brassicales</taxon>
        <taxon>Brassicaceae</taxon>
        <taxon>Brassiceae</taxon>
        <taxon>Brassica</taxon>
    </lineage>
</organism>
<dbReference type="Proteomes" id="UP001295469">
    <property type="component" value="Chromosome A04"/>
</dbReference>
<evidence type="ECO:0000313" key="1">
    <source>
        <dbReference type="EMBL" id="CAF2284319.1"/>
    </source>
</evidence>
<reference evidence="1" key="1">
    <citation type="submission" date="2021-01" db="EMBL/GenBank/DDBJ databases">
        <authorList>
            <consortium name="Genoscope - CEA"/>
            <person name="William W."/>
        </authorList>
    </citation>
    <scope>NUCLEOTIDE SEQUENCE</scope>
</reference>
<dbReference type="AlphaFoldDB" id="A0A817B4Q9"/>
<dbReference type="EMBL" id="HG994358">
    <property type="protein sequence ID" value="CAF2284319.1"/>
    <property type="molecule type" value="Genomic_DNA"/>
</dbReference>
<sequence length="98" mass="11237">IQSRKGDLVIGKEEGYGRGETTLDILKVIHDALRDSSQWHEEKQKQYSTAATITKVRNTESASMIQDIIEASKSNEFTFYYVSKHRFSLVDEVAKKVR</sequence>
<accession>A0A817B4Q9</accession>
<protein>
    <submittedName>
        <fullName evidence="1">(rape) hypothetical protein</fullName>
    </submittedName>
</protein>
<feature type="non-terminal residue" evidence="1">
    <location>
        <position position="98"/>
    </location>
</feature>
<name>A0A817B4Q9_BRANA</name>